<dbReference type="InterPro" id="IPR010722">
    <property type="entry name" value="BATS_dom"/>
</dbReference>
<evidence type="ECO:0000256" key="6">
    <source>
        <dbReference type="ARBA" id="ARBA00034078"/>
    </source>
</evidence>
<dbReference type="InterPro" id="IPR013785">
    <property type="entry name" value="Aldolase_TIM"/>
</dbReference>
<evidence type="ECO:0000256" key="5">
    <source>
        <dbReference type="ARBA" id="ARBA00023014"/>
    </source>
</evidence>
<evidence type="ECO:0000256" key="2">
    <source>
        <dbReference type="ARBA" id="ARBA00022691"/>
    </source>
</evidence>
<comment type="cofactor">
    <cofactor evidence="7">
        <name>[4Fe-4S] cluster</name>
        <dbReference type="ChEBI" id="CHEBI:49883"/>
    </cofactor>
    <text evidence="7">Binds 1 [4Fe-4S] cluster. The cluster is coordinated with 3 cysteines and an exchangeable S-adenosyl-L-methionine.</text>
</comment>
<feature type="binding site" evidence="7">
    <location>
        <position position="70"/>
    </location>
    <ligand>
        <name>[4Fe-4S] cluster</name>
        <dbReference type="ChEBI" id="CHEBI:49883"/>
        <note>4Fe-4S-S-AdoMet</note>
    </ligand>
</feature>
<dbReference type="CDD" id="cd01335">
    <property type="entry name" value="Radical_SAM"/>
    <property type="match status" value="1"/>
</dbReference>
<evidence type="ECO:0000313" key="11">
    <source>
        <dbReference type="Proteomes" id="UP000002030"/>
    </source>
</evidence>
<dbReference type="eggNOG" id="COG0502">
    <property type="taxonomic scope" value="Bacteria"/>
</dbReference>
<evidence type="ECO:0000256" key="8">
    <source>
        <dbReference type="PIRSR" id="PIRSR004762-2"/>
    </source>
</evidence>
<evidence type="ECO:0000259" key="9">
    <source>
        <dbReference type="PROSITE" id="PS51918"/>
    </source>
</evidence>
<dbReference type="SFLD" id="SFLDG01082">
    <property type="entry name" value="B12-binding_domain_containing"/>
    <property type="match status" value="1"/>
</dbReference>
<dbReference type="NCBIfam" id="TIGR03956">
    <property type="entry name" value="rSAM_HydE"/>
    <property type="match status" value="1"/>
</dbReference>
<evidence type="ECO:0000256" key="1">
    <source>
        <dbReference type="ARBA" id="ARBA00022485"/>
    </source>
</evidence>
<dbReference type="Pfam" id="PF04055">
    <property type="entry name" value="Radical_SAM"/>
    <property type="match status" value="1"/>
</dbReference>
<feature type="binding site" evidence="7">
    <location>
        <position position="77"/>
    </location>
    <ligand>
        <name>[4Fe-4S] cluster</name>
        <dbReference type="ChEBI" id="CHEBI:49883"/>
        <note>4Fe-4S-S-AdoMet</note>
    </ligand>
</feature>
<dbReference type="SMART" id="SM00729">
    <property type="entry name" value="Elp3"/>
    <property type="match status" value="1"/>
</dbReference>
<feature type="binding site" evidence="8">
    <location>
        <position position="169"/>
    </location>
    <ligand>
        <name>(3R)-3-methyl-D-ornithine</name>
        <dbReference type="ChEBI" id="CHEBI:64642"/>
    </ligand>
</feature>
<keyword evidence="11" id="KW-1185">Reference proteome</keyword>
<dbReference type="PIRSF" id="PIRSF004762">
    <property type="entry name" value="CHP00423"/>
    <property type="match status" value="1"/>
</dbReference>
<proteinExistence type="predicted"/>
<feature type="binding site" evidence="8">
    <location>
        <position position="144"/>
    </location>
    <ligand>
        <name>(3R)-3-methyl-D-ornithine</name>
        <dbReference type="ChEBI" id="CHEBI:64642"/>
    </ligand>
</feature>
<dbReference type="SUPFAM" id="SSF102114">
    <property type="entry name" value="Radical SAM enzymes"/>
    <property type="match status" value="1"/>
</dbReference>
<dbReference type="PATRIC" id="fig|525903.6.peg.147"/>
<dbReference type="InterPro" id="IPR024021">
    <property type="entry name" value="FeFe-hyd_HydE_rSAM"/>
</dbReference>
<keyword evidence="3" id="KW-0479">Metal-binding</keyword>
<organism evidence="10 11">
    <name type="scientific">Thermanaerovibrio acidaminovorans (strain ATCC 49978 / DSM 6589 / Su883)</name>
    <name type="common">Selenomonas acidaminovorans</name>
    <dbReference type="NCBI Taxonomy" id="525903"/>
    <lineage>
        <taxon>Bacteria</taxon>
        <taxon>Thermotogati</taxon>
        <taxon>Synergistota</taxon>
        <taxon>Synergistia</taxon>
        <taxon>Synergistales</taxon>
        <taxon>Synergistaceae</taxon>
        <taxon>Thermanaerovibrio</taxon>
    </lineage>
</organism>
<dbReference type="SFLD" id="SFLDS00029">
    <property type="entry name" value="Radical_SAM"/>
    <property type="match status" value="1"/>
</dbReference>
<dbReference type="InterPro" id="IPR006638">
    <property type="entry name" value="Elp3/MiaA/NifB-like_rSAM"/>
</dbReference>
<dbReference type="GO" id="GO:0051539">
    <property type="term" value="F:4 iron, 4 sulfur cluster binding"/>
    <property type="evidence" value="ECO:0007669"/>
    <property type="project" value="UniProtKB-KW"/>
</dbReference>
<keyword evidence="2 7" id="KW-0949">S-adenosyl-L-methionine</keyword>
<dbReference type="EMBL" id="CP001818">
    <property type="protein sequence ID" value="ACZ18384.1"/>
    <property type="molecule type" value="Genomic_DNA"/>
</dbReference>
<dbReference type="InterPro" id="IPR058240">
    <property type="entry name" value="rSAM_sf"/>
</dbReference>
<name>D1B7Y1_THEAS</name>
<feature type="binding site" evidence="7">
    <location>
        <position position="74"/>
    </location>
    <ligand>
        <name>[4Fe-4S] cluster</name>
        <dbReference type="ChEBI" id="CHEBI:49883"/>
        <note>4Fe-4S-S-AdoMet</note>
    </ligand>
</feature>
<keyword evidence="5 7" id="KW-0411">Iron-sulfur</keyword>
<dbReference type="HOGENOM" id="CLU_033172_0_1_0"/>
<dbReference type="PROSITE" id="PS51918">
    <property type="entry name" value="RADICAL_SAM"/>
    <property type="match status" value="1"/>
</dbReference>
<evidence type="ECO:0000256" key="4">
    <source>
        <dbReference type="ARBA" id="ARBA00023004"/>
    </source>
</evidence>
<reference evidence="10 11" key="1">
    <citation type="journal article" date="2009" name="Stand. Genomic Sci.">
        <title>Complete genome sequence of Thermanaerovibrio acidaminovorans type strain (Su883).</title>
        <authorList>
            <person name="Chovatia M."/>
            <person name="Sikorski J."/>
            <person name="Schroder M."/>
            <person name="Lapidus A."/>
            <person name="Nolan M."/>
            <person name="Tice H."/>
            <person name="Glavina Del Rio T."/>
            <person name="Copeland A."/>
            <person name="Cheng J.F."/>
            <person name="Lucas S."/>
            <person name="Chen F."/>
            <person name="Bruce D."/>
            <person name="Goodwin L."/>
            <person name="Pitluck S."/>
            <person name="Ivanova N."/>
            <person name="Mavromatis K."/>
            <person name="Ovchinnikova G."/>
            <person name="Pati A."/>
            <person name="Chen A."/>
            <person name="Palaniappan K."/>
            <person name="Land M."/>
            <person name="Hauser L."/>
            <person name="Chang Y.J."/>
            <person name="Jeffries C.D."/>
            <person name="Chain P."/>
            <person name="Saunders E."/>
            <person name="Detter J.C."/>
            <person name="Brettin T."/>
            <person name="Rohde M."/>
            <person name="Goker M."/>
            <person name="Spring S."/>
            <person name="Bristow J."/>
            <person name="Markowitz V."/>
            <person name="Hugenholtz P."/>
            <person name="Kyrpides N.C."/>
            <person name="Klenk H.P."/>
            <person name="Eisen J.A."/>
        </authorList>
    </citation>
    <scope>NUCLEOTIDE SEQUENCE [LARGE SCALE GENOMIC DNA]</scope>
    <source>
        <strain evidence="11">ATCC 49978 / DSM 6589 / Su883</strain>
    </source>
</reference>
<sequence>MSLVRDEVEIRELVSSMVGGYLPTMDEMEFLLSLDWEGAQVLLEGARKVKEELFGPEVHIRGIIEFSSHCSGRCLYCGLRADNRDLARYRMEEEEIVRCAEEAIGAGYMSLVLQSGEDGWYDRWTLGRVIERIKGIKDVAITLSIGERSYEDYRYLRQAGADRFLMKHETADQGLYDRLHPHSSFRRRLECLTQLKELGYQVGSGFMVGLPGQTLRSIARDVLLLKKLDVDMAGIGPFVPHPRTPLGDQPAGDPFLVLKTVALARLLLRRPHLPATTALGVLDRRMRDWAFHGGANVVMQKLEPHRYRRLYDIYPKGVGEERSIAEEREELERALESMGLRVARDRGDAVRV</sequence>
<dbReference type="InterPro" id="IPR007197">
    <property type="entry name" value="rSAM"/>
</dbReference>
<dbReference type="AlphaFoldDB" id="D1B7Y1"/>
<dbReference type="Proteomes" id="UP000002030">
    <property type="component" value="Chromosome"/>
</dbReference>
<gene>
    <name evidence="10" type="ordered locus">Taci_0144</name>
</gene>
<comment type="cofactor">
    <cofactor evidence="6">
        <name>[2Fe-2S] cluster</name>
        <dbReference type="ChEBI" id="CHEBI:190135"/>
    </cofactor>
</comment>
<keyword evidence="1 7" id="KW-0004">4Fe-4S</keyword>
<dbReference type="SFLD" id="SFLDF00348">
    <property type="entry name" value="FeFe_hydrogenase_maturase_(Hyd"/>
    <property type="match status" value="1"/>
</dbReference>
<dbReference type="GO" id="GO:0044272">
    <property type="term" value="P:sulfur compound biosynthetic process"/>
    <property type="evidence" value="ECO:0007669"/>
    <property type="project" value="UniProtKB-ARBA"/>
</dbReference>
<dbReference type="EnsemblBacteria" id="ACZ18384">
    <property type="protein sequence ID" value="ACZ18384"/>
    <property type="gene ID" value="Taci_0144"/>
</dbReference>
<dbReference type="SFLD" id="SFLDG01280">
    <property type="entry name" value="HydE/PylB-like"/>
    <property type="match status" value="1"/>
</dbReference>
<feature type="binding site" evidence="8">
    <location>
        <position position="188"/>
    </location>
    <ligand>
        <name>S-adenosyl-L-methionine</name>
        <dbReference type="ChEBI" id="CHEBI:59789"/>
    </ligand>
</feature>
<accession>D1B7Y1</accession>
<dbReference type="STRING" id="525903.Taci_0144"/>
<dbReference type="PANTHER" id="PTHR43726">
    <property type="entry name" value="3-METHYLORNITHINE SYNTHASE"/>
    <property type="match status" value="1"/>
</dbReference>
<dbReference type="KEGG" id="tai:Taci_0144"/>
<evidence type="ECO:0000256" key="3">
    <source>
        <dbReference type="ARBA" id="ARBA00022723"/>
    </source>
</evidence>
<dbReference type="RefSeq" id="WP_012868900.1">
    <property type="nucleotide sequence ID" value="NC_013522.1"/>
</dbReference>
<dbReference type="GO" id="GO:0046872">
    <property type="term" value="F:metal ion binding"/>
    <property type="evidence" value="ECO:0007669"/>
    <property type="project" value="UniProtKB-KW"/>
</dbReference>
<evidence type="ECO:0000256" key="7">
    <source>
        <dbReference type="PIRSR" id="PIRSR004762-1"/>
    </source>
</evidence>
<dbReference type="GO" id="GO:0042364">
    <property type="term" value="P:water-soluble vitamin biosynthetic process"/>
    <property type="evidence" value="ECO:0007669"/>
    <property type="project" value="UniProtKB-ARBA"/>
</dbReference>
<evidence type="ECO:0000313" key="10">
    <source>
        <dbReference type="EMBL" id="ACZ18384.1"/>
    </source>
</evidence>
<dbReference type="PANTHER" id="PTHR43726:SF1">
    <property type="entry name" value="BIOTIN SYNTHASE"/>
    <property type="match status" value="1"/>
</dbReference>
<feature type="domain" description="Radical SAM core" evidence="9">
    <location>
        <begin position="56"/>
        <end position="278"/>
    </location>
</feature>
<keyword evidence="4 7" id="KW-0408">Iron</keyword>
<dbReference type="Gene3D" id="3.20.20.70">
    <property type="entry name" value="Aldolase class I"/>
    <property type="match status" value="1"/>
</dbReference>
<protein>
    <submittedName>
        <fullName evidence="10">Radical SAM domain protein</fullName>
    </submittedName>
</protein>
<dbReference type="OrthoDB" id="9775764at2"/>
<dbReference type="SMART" id="SM00876">
    <property type="entry name" value="BATS"/>
    <property type="match status" value="1"/>
</dbReference>
<dbReference type="SFLD" id="SFLDG01060">
    <property type="entry name" value="BATS_domain_containing"/>
    <property type="match status" value="1"/>
</dbReference>
<dbReference type="InterPro" id="IPR034422">
    <property type="entry name" value="HydE/PylB-like"/>
</dbReference>
<dbReference type="GO" id="GO:0016740">
    <property type="term" value="F:transferase activity"/>
    <property type="evidence" value="ECO:0007669"/>
    <property type="project" value="TreeGrafter"/>
</dbReference>